<protein>
    <recommendedName>
        <fullName evidence="4">Fumarate reductase</fullName>
        <ecNumber evidence="4">1.3.1.6</ecNumber>
    </recommendedName>
</protein>
<keyword evidence="7" id="KW-1185">Reference proteome</keyword>
<dbReference type="Gene3D" id="3.50.50.60">
    <property type="entry name" value="FAD/NAD(P)-binding domain"/>
    <property type="match status" value="1"/>
</dbReference>
<reference evidence="6 7" key="1">
    <citation type="submission" date="2024-02" db="EMBL/GenBank/DDBJ databases">
        <title>First draft genome assembly of two strains of Seiridium cardinale.</title>
        <authorList>
            <person name="Emiliani G."/>
            <person name="Scali E."/>
        </authorList>
    </citation>
    <scope>NUCLEOTIDE SEQUENCE [LARGE SCALE GENOMIC DNA]</scope>
    <source>
        <strain evidence="6 7">BM-138-000479</strain>
    </source>
</reference>
<comment type="caution">
    <text evidence="6">The sequence shown here is derived from an EMBL/GenBank/DDBJ whole genome shotgun (WGS) entry which is preliminary data.</text>
</comment>
<gene>
    <name evidence="6" type="ORF">SCAR479_05666</name>
</gene>
<comment type="cofactor">
    <cofactor evidence="4">
        <name>FAD</name>
        <dbReference type="ChEBI" id="CHEBI:57692"/>
    </cofactor>
    <text evidence="4">Binds 1 FAD per monomer.</text>
</comment>
<dbReference type="InterPro" id="IPR010960">
    <property type="entry name" value="Flavocytochrome_c"/>
</dbReference>
<comment type="catalytic activity">
    <reaction evidence="4">
        <text>succinate + NAD(+) = fumarate + NADH + H(+)</text>
        <dbReference type="Rhea" id="RHEA:18281"/>
        <dbReference type="ChEBI" id="CHEBI:15378"/>
        <dbReference type="ChEBI" id="CHEBI:29806"/>
        <dbReference type="ChEBI" id="CHEBI:30031"/>
        <dbReference type="ChEBI" id="CHEBI:57540"/>
        <dbReference type="ChEBI" id="CHEBI:57945"/>
        <dbReference type="EC" id="1.3.1.6"/>
    </reaction>
</comment>
<dbReference type="InterPro" id="IPR003953">
    <property type="entry name" value="FAD-dep_OxRdtase_2_FAD-bd"/>
</dbReference>
<evidence type="ECO:0000313" key="7">
    <source>
        <dbReference type="Proteomes" id="UP001465668"/>
    </source>
</evidence>
<evidence type="ECO:0000256" key="1">
    <source>
        <dbReference type="ARBA" id="ARBA00022630"/>
    </source>
</evidence>
<dbReference type="SUPFAM" id="SSF51905">
    <property type="entry name" value="FAD/NAD(P)-binding domain"/>
    <property type="match status" value="1"/>
</dbReference>
<evidence type="ECO:0000259" key="5">
    <source>
        <dbReference type="Pfam" id="PF00890"/>
    </source>
</evidence>
<keyword evidence="3 4" id="KW-0560">Oxidoreductase</keyword>
<dbReference type="PANTHER" id="PTHR43400">
    <property type="entry name" value="FUMARATE REDUCTASE"/>
    <property type="match status" value="1"/>
</dbReference>
<evidence type="ECO:0000256" key="3">
    <source>
        <dbReference type="ARBA" id="ARBA00023002"/>
    </source>
</evidence>
<dbReference type="PANTHER" id="PTHR43400:SF12">
    <property type="entry name" value="FUMARATE REDUCTASE"/>
    <property type="match status" value="1"/>
</dbReference>
<name>A0ABR2XUW9_9PEZI</name>
<dbReference type="PRINTS" id="PR00368">
    <property type="entry name" value="FADPNR"/>
</dbReference>
<feature type="domain" description="FAD-dependent oxidoreductase 2 FAD-binding" evidence="5">
    <location>
        <begin position="9"/>
        <end position="454"/>
    </location>
</feature>
<dbReference type="Proteomes" id="UP001465668">
    <property type="component" value="Unassembled WGS sequence"/>
</dbReference>
<keyword evidence="1 4" id="KW-0285">Flavoprotein</keyword>
<dbReference type="InterPro" id="IPR027477">
    <property type="entry name" value="Succ_DH/fumarate_Rdtase_cat_sf"/>
</dbReference>
<comment type="similarity">
    <text evidence="4">Belongs to the FAD-dependent oxidoreductase 2 family. FRD/SDH subfamily.</text>
</comment>
<sequence>MAQSAPKPVIVVGSGLAGLSAAYEALKAGASVRMLDRAPKPGGNSIKASSGINGANTPFQRAAGVEQDELFYADTVRSAGRRFAEAKKGDDIVDRETLTKKLTSQSPTAVQWLVDEFDIDLSVVAPLGGHSIARTHRGAKSTPGFAIVSAILKKLGENEKFQLTNLAEVLSLTQDEDGSVKGLRYMSEGRTQDLDGAVVFAAGGFAGDATGLMAKYRPDLAVLPSTNDERPGSHGILEEVGAAFVDMDSVQIHPTGFVDPKDAEARYKFLAAEALRGEGGILLDHEGKRFVNELETRAHVSDAIMKLPPSSSETNSRQWDVTLLLDPGACEAAKGHLGFYIFKGLMEKKKIKDLSPAIIETVDKYAASVKSGMDEEYSRKKFGHWTLIPGEENREEEVCVGKVTPITHFTMGGAAFNKHTQVLKKDKSPIEGIWAAGEITGGIHGDNRLGGSSLLECVVFGREAGAQAAKAALK</sequence>
<dbReference type="EC" id="1.3.1.6" evidence="4"/>
<evidence type="ECO:0000256" key="4">
    <source>
        <dbReference type="RuleBase" id="RU366062"/>
    </source>
</evidence>
<comment type="function">
    <text evidence="4">Irreversibly catalyzes the reduction of fumarate to succinate.</text>
</comment>
<accession>A0ABR2XUW9</accession>
<organism evidence="6 7">
    <name type="scientific">Seiridium cardinale</name>
    <dbReference type="NCBI Taxonomy" id="138064"/>
    <lineage>
        <taxon>Eukaryota</taxon>
        <taxon>Fungi</taxon>
        <taxon>Dikarya</taxon>
        <taxon>Ascomycota</taxon>
        <taxon>Pezizomycotina</taxon>
        <taxon>Sordariomycetes</taxon>
        <taxon>Xylariomycetidae</taxon>
        <taxon>Amphisphaeriales</taxon>
        <taxon>Sporocadaceae</taxon>
        <taxon>Seiridium</taxon>
    </lineage>
</organism>
<dbReference type="InterPro" id="IPR036188">
    <property type="entry name" value="FAD/NAD-bd_sf"/>
</dbReference>
<evidence type="ECO:0000256" key="2">
    <source>
        <dbReference type="ARBA" id="ARBA00022827"/>
    </source>
</evidence>
<dbReference type="EMBL" id="JARVKM010000020">
    <property type="protein sequence ID" value="KAK9777618.1"/>
    <property type="molecule type" value="Genomic_DNA"/>
</dbReference>
<evidence type="ECO:0000313" key="6">
    <source>
        <dbReference type="EMBL" id="KAK9777618.1"/>
    </source>
</evidence>
<proteinExistence type="inferred from homology"/>
<dbReference type="Gene3D" id="3.90.700.10">
    <property type="entry name" value="Succinate dehydrogenase/fumarate reductase flavoprotein, catalytic domain"/>
    <property type="match status" value="1"/>
</dbReference>
<dbReference type="NCBIfam" id="TIGR01813">
    <property type="entry name" value="flavo_cyto_c"/>
    <property type="match status" value="1"/>
</dbReference>
<dbReference type="SUPFAM" id="SSF56425">
    <property type="entry name" value="Succinate dehydrogenase/fumarate reductase flavoprotein, catalytic domain"/>
    <property type="match status" value="1"/>
</dbReference>
<dbReference type="InterPro" id="IPR050315">
    <property type="entry name" value="FAD-oxidoreductase_2"/>
</dbReference>
<keyword evidence="2 4" id="KW-0274">FAD</keyword>
<dbReference type="Pfam" id="PF00890">
    <property type="entry name" value="FAD_binding_2"/>
    <property type="match status" value="1"/>
</dbReference>